<dbReference type="CDD" id="cd04077">
    <property type="entry name" value="Peptidases_S8_PCSK9_ProteinaseK_like"/>
    <property type="match status" value="1"/>
</dbReference>
<dbReference type="PROSITE" id="PS51892">
    <property type="entry name" value="SUBTILASE"/>
    <property type="match status" value="1"/>
</dbReference>
<name>A0A9P8XYT2_9PEZI</name>
<keyword evidence="3 5" id="KW-0378">Hydrolase</keyword>
<reference evidence="8" key="1">
    <citation type="journal article" date="2021" name="Nat. Commun.">
        <title>Genetic determinants of endophytism in the Arabidopsis root mycobiome.</title>
        <authorList>
            <person name="Mesny F."/>
            <person name="Miyauchi S."/>
            <person name="Thiergart T."/>
            <person name="Pickel B."/>
            <person name="Atanasova L."/>
            <person name="Karlsson M."/>
            <person name="Huettel B."/>
            <person name="Barry K.W."/>
            <person name="Haridas S."/>
            <person name="Chen C."/>
            <person name="Bauer D."/>
            <person name="Andreopoulos W."/>
            <person name="Pangilinan J."/>
            <person name="LaButti K."/>
            <person name="Riley R."/>
            <person name="Lipzen A."/>
            <person name="Clum A."/>
            <person name="Drula E."/>
            <person name="Henrissat B."/>
            <person name="Kohler A."/>
            <person name="Grigoriev I.V."/>
            <person name="Martin F.M."/>
            <person name="Hacquard S."/>
        </authorList>
    </citation>
    <scope>NUCLEOTIDE SEQUENCE</scope>
    <source>
        <strain evidence="8">MPI-CAGE-CH-0230</strain>
    </source>
</reference>
<proteinExistence type="inferred from homology"/>
<evidence type="ECO:0000256" key="3">
    <source>
        <dbReference type="ARBA" id="ARBA00022801"/>
    </source>
</evidence>
<feature type="active site" description="Charge relay system" evidence="5">
    <location>
        <position position="248"/>
    </location>
</feature>
<dbReference type="InterPro" id="IPR036852">
    <property type="entry name" value="Peptidase_S8/S53_dom_sf"/>
</dbReference>
<evidence type="ECO:0000256" key="5">
    <source>
        <dbReference type="PROSITE-ProRule" id="PRU01240"/>
    </source>
</evidence>
<dbReference type="PROSITE" id="PS00136">
    <property type="entry name" value="SUBTILASE_ASP"/>
    <property type="match status" value="1"/>
</dbReference>
<comment type="similarity">
    <text evidence="1 5 6">Belongs to the peptidase S8 family.</text>
</comment>
<dbReference type="Proteomes" id="UP000756346">
    <property type="component" value="Unassembled WGS sequence"/>
</dbReference>
<dbReference type="PRINTS" id="PR00723">
    <property type="entry name" value="SUBTILISIN"/>
</dbReference>
<evidence type="ECO:0000256" key="2">
    <source>
        <dbReference type="ARBA" id="ARBA00022670"/>
    </source>
</evidence>
<feature type="domain" description="Peptidase S8/S53" evidence="7">
    <location>
        <begin position="60"/>
        <end position="285"/>
    </location>
</feature>
<dbReference type="EMBL" id="JAGTJQ010000009">
    <property type="protein sequence ID" value="KAH7024570.1"/>
    <property type="molecule type" value="Genomic_DNA"/>
</dbReference>
<dbReference type="PANTHER" id="PTHR43806">
    <property type="entry name" value="PEPTIDASE S8"/>
    <property type="match status" value="1"/>
</dbReference>
<dbReference type="InterPro" id="IPR023828">
    <property type="entry name" value="Peptidase_S8_Ser-AS"/>
</dbReference>
<evidence type="ECO:0000256" key="4">
    <source>
        <dbReference type="ARBA" id="ARBA00022825"/>
    </source>
</evidence>
<feature type="non-terminal residue" evidence="8">
    <location>
        <position position="300"/>
    </location>
</feature>
<feature type="active site" description="Charge relay system" evidence="5">
    <location>
        <position position="93"/>
    </location>
</feature>
<evidence type="ECO:0000313" key="8">
    <source>
        <dbReference type="EMBL" id="KAH7024570.1"/>
    </source>
</evidence>
<keyword evidence="2 5" id="KW-0645">Protease</keyword>
<dbReference type="RefSeq" id="XP_046008118.1">
    <property type="nucleotide sequence ID" value="XM_046149139.1"/>
</dbReference>
<dbReference type="Pfam" id="PF00082">
    <property type="entry name" value="Peptidase_S8"/>
    <property type="match status" value="1"/>
</dbReference>
<dbReference type="InterPro" id="IPR022398">
    <property type="entry name" value="Peptidase_S8_His-AS"/>
</dbReference>
<dbReference type="AlphaFoldDB" id="A0A9P8XYT2"/>
<dbReference type="Gene3D" id="3.40.50.200">
    <property type="entry name" value="Peptidase S8/S53 domain"/>
    <property type="match status" value="1"/>
</dbReference>
<dbReference type="OrthoDB" id="206201at2759"/>
<dbReference type="PROSITE" id="PS00137">
    <property type="entry name" value="SUBTILASE_HIS"/>
    <property type="match status" value="1"/>
</dbReference>
<evidence type="ECO:0000313" key="9">
    <source>
        <dbReference type="Proteomes" id="UP000756346"/>
    </source>
</evidence>
<gene>
    <name evidence="8" type="ORF">B0I36DRAFT_231741</name>
</gene>
<accession>A0A9P8XYT2</accession>
<feature type="active site" description="Charge relay system" evidence="5">
    <location>
        <position position="62"/>
    </location>
</feature>
<dbReference type="GO" id="GO:0006508">
    <property type="term" value="P:proteolysis"/>
    <property type="evidence" value="ECO:0007669"/>
    <property type="project" value="UniProtKB-KW"/>
</dbReference>
<keyword evidence="9" id="KW-1185">Reference proteome</keyword>
<sequence>ALASLPQVAYIEPNYKVTTSAIVRQQNPPNWGLARISKRKPNVNNYAYDERAGAGSYAYIIDTGIYTAHPDFQGRATFGYSAIANQTGDGNGHGTHVAGIVGSATYGVAKKAQLIAVKVLEDDGTGFTDGVIQGLQWAVSNAQAQGRVKKSVINLSLAGPKSRALKDATNAAVAAGVFVAVAAGNANALVKGFSPANAKDACTVAATDINDNRADYSNFGKLVDIFAPGTGIVSTWKDGKTATLSGTSMASPHVAGLGAYMLSIAAYRTPEEMCKYLKSIATKGAVKNAGITKNKLAYNG</sequence>
<dbReference type="InterPro" id="IPR000209">
    <property type="entry name" value="Peptidase_S8/S53_dom"/>
</dbReference>
<dbReference type="PANTHER" id="PTHR43806:SF58">
    <property type="entry name" value="ALKALINE PROTEASE 1-RELATED"/>
    <property type="match status" value="1"/>
</dbReference>
<keyword evidence="4 5" id="KW-0720">Serine protease</keyword>
<evidence type="ECO:0000256" key="6">
    <source>
        <dbReference type="RuleBase" id="RU003355"/>
    </source>
</evidence>
<evidence type="ECO:0000259" key="7">
    <source>
        <dbReference type="Pfam" id="PF00082"/>
    </source>
</evidence>
<evidence type="ECO:0000256" key="1">
    <source>
        <dbReference type="ARBA" id="ARBA00011073"/>
    </source>
</evidence>
<dbReference type="InterPro" id="IPR050131">
    <property type="entry name" value="Peptidase_S8_subtilisin-like"/>
</dbReference>
<dbReference type="FunFam" id="3.40.50.200:FF:000007">
    <property type="entry name" value="Subtilisin-like serine protease"/>
    <property type="match status" value="1"/>
</dbReference>
<dbReference type="GeneID" id="70178685"/>
<comment type="caution">
    <text evidence="8">The sequence shown here is derived from an EMBL/GenBank/DDBJ whole genome shotgun (WGS) entry which is preliminary data.</text>
</comment>
<protein>
    <submittedName>
        <fullName evidence="8">Peptidase S8/S53 domain-containing protein</fullName>
    </submittedName>
</protein>
<organism evidence="8 9">
    <name type="scientific">Microdochium trichocladiopsis</name>
    <dbReference type="NCBI Taxonomy" id="1682393"/>
    <lineage>
        <taxon>Eukaryota</taxon>
        <taxon>Fungi</taxon>
        <taxon>Dikarya</taxon>
        <taxon>Ascomycota</taxon>
        <taxon>Pezizomycotina</taxon>
        <taxon>Sordariomycetes</taxon>
        <taxon>Xylariomycetidae</taxon>
        <taxon>Xylariales</taxon>
        <taxon>Microdochiaceae</taxon>
        <taxon>Microdochium</taxon>
    </lineage>
</organism>
<dbReference type="PROSITE" id="PS00138">
    <property type="entry name" value="SUBTILASE_SER"/>
    <property type="match status" value="1"/>
</dbReference>
<dbReference type="GO" id="GO:0004252">
    <property type="term" value="F:serine-type endopeptidase activity"/>
    <property type="evidence" value="ECO:0007669"/>
    <property type="project" value="UniProtKB-UniRule"/>
</dbReference>
<dbReference type="InterPro" id="IPR015500">
    <property type="entry name" value="Peptidase_S8_subtilisin-rel"/>
</dbReference>
<dbReference type="InterPro" id="IPR034193">
    <property type="entry name" value="PCSK9_ProteinaseK-like"/>
</dbReference>
<dbReference type="SUPFAM" id="SSF52743">
    <property type="entry name" value="Subtilisin-like"/>
    <property type="match status" value="1"/>
</dbReference>
<dbReference type="InterPro" id="IPR023827">
    <property type="entry name" value="Peptidase_S8_Asp-AS"/>
</dbReference>
<feature type="non-terminal residue" evidence="8">
    <location>
        <position position="1"/>
    </location>
</feature>